<evidence type="ECO:0000256" key="3">
    <source>
        <dbReference type="ARBA" id="ARBA00022842"/>
    </source>
</evidence>
<keyword evidence="3" id="KW-0460">Magnesium</keyword>
<evidence type="ECO:0000256" key="2">
    <source>
        <dbReference type="ARBA" id="ARBA00022801"/>
    </source>
</evidence>
<keyword evidence="5" id="KW-1185">Reference proteome</keyword>
<name>A0A8J7GPJ3_9ACTN</name>
<accession>A0A8J7GPJ3</accession>
<dbReference type="Gene3D" id="1.20.120.710">
    <property type="entry name" value="Haloacid dehalogenase hydrolase-like domain"/>
    <property type="match status" value="1"/>
</dbReference>
<dbReference type="SUPFAM" id="SSF56784">
    <property type="entry name" value="HAD-like"/>
    <property type="match status" value="1"/>
</dbReference>
<evidence type="ECO:0000313" key="4">
    <source>
        <dbReference type="EMBL" id="MBG6141037.1"/>
    </source>
</evidence>
<gene>
    <name evidence="4" type="ORF">IW245_007231</name>
</gene>
<dbReference type="SFLD" id="SFLDS00003">
    <property type="entry name" value="Haloacid_Dehalogenase"/>
    <property type="match status" value="1"/>
</dbReference>
<sequence length="254" mass="26651">MSSRATPLAGGVTGRRVSAVLFDVDQTLTDYESSARAGIIAHCAELGVPSPRLPAAAGLWFRLEQEHFPRYLAGELTFADQRRHRALGMRRALGGRGPGDPDAWFAAYLVHYEANLALFDDVPGCLDALSGLTLGVISNNDVDYTRTKLALTGIADRFAIAVGRDTYGAAKPSPVIFGSTCAALGVSAAETVYVGDSLPFDAQGATDAGLTGVWLDRSCGLPRFARQISTLAELPGLLGLTDPGSDLKLAEGVG</sequence>
<dbReference type="PRINTS" id="PR00413">
    <property type="entry name" value="HADHALOGNASE"/>
</dbReference>
<dbReference type="EMBL" id="JADOUF010000001">
    <property type="protein sequence ID" value="MBG6141037.1"/>
    <property type="molecule type" value="Genomic_DNA"/>
</dbReference>
<dbReference type="RefSeq" id="WP_197007518.1">
    <property type="nucleotide sequence ID" value="NZ_BONS01000019.1"/>
</dbReference>
<comment type="caution">
    <text evidence="4">The sequence shown here is derived from an EMBL/GenBank/DDBJ whole genome shotgun (WGS) entry which is preliminary data.</text>
</comment>
<dbReference type="AlphaFoldDB" id="A0A8J7GPJ3"/>
<dbReference type="GO" id="GO:0016787">
    <property type="term" value="F:hydrolase activity"/>
    <property type="evidence" value="ECO:0007669"/>
    <property type="project" value="UniProtKB-KW"/>
</dbReference>
<dbReference type="SFLD" id="SFLDG01129">
    <property type="entry name" value="C1.5:_HAD__Beta-PGM__Phosphata"/>
    <property type="match status" value="1"/>
</dbReference>
<dbReference type="Gene3D" id="3.40.50.1000">
    <property type="entry name" value="HAD superfamily/HAD-like"/>
    <property type="match status" value="1"/>
</dbReference>
<dbReference type="InterPro" id="IPR006439">
    <property type="entry name" value="HAD-SF_hydro_IA"/>
</dbReference>
<organism evidence="4 5">
    <name type="scientific">Longispora fulva</name>
    <dbReference type="NCBI Taxonomy" id="619741"/>
    <lineage>
        <taxon>Bacteria</taxon>
        <taxon>Bacillati</taxon>
        <taxon>Actinomycetota</taxon>
        <taxon>Actinomycetes</taxon>
        <taxon>Micromonosporales</taxon>
        <taxon>Micromonosporaceae</taxon>
        <taxon>Longispora</taxon>
    </lineage>
</organism>
<dbReference type="PANTHER" id="PTHR46470:SF4">
    <property type="entry name" value="5-AMINO-6-(5-PHOSPHO-D-RIBITYLAMINO)URACIL PHOSPHATASE YIGB"/>
    <property type="match status" value="1"/>
</dbReference>
<evidence type="ECO:0000313" key="5">
    <source>
        <dbReference type="Proteomes" id="UP000622552"/>
    </source>
</evidence>
<comment type="cofactor">
    <cofactor evidence="1">
        <name>Mg(2+)</name>
        <dbReference type="ChEBI" id="CHEBI:18420"/>
    </cofactor>
</comment>
<dbReference type="InterPro" id="IPR036412">
    <property type="entry name" value="HAD-like_sf"/>
</dbReference>
<protein>
    <submittedName>
        <fullName evidence="4">Putative hydrolase of the HAD superfamily</fullName>
    </submittedName>
</protein>
<dbReference type="Proteomes" id="UP000622552">
    <property type="component" value="Unassembled WGS sequence"/>
</dbReference>
<proteinExistence type="predicted"/>
<dbReference type="PANTHER" id="PTHR46470">
    <property type="entry name" value="N-ACYLNEURAMINATE-9-PHOSPHATASE"/>
    <property type="match status" value="1"/>
</dbReference>
<reference evidence="4" key="1">
    <citation type="submission" date="2020-11" db="EMBL/GenBank/DDBJ databases">
        <title>Sequencing the genomes of 1000 actinobacteria strains.</title>
        <authorList>
            <person name="Klenk H.-P."/>
        </authorList>
    </citation>
    <scope>NUCLEOTIDE SEQUENCE</scope>
    <source>
        <strain evidence="4">DSM 45356</strain>
    </source>
</reference>
<dbReference type="GO" id="GO:0044281">
    <property type="term" value="P:small molecule metabolic process"/>
    <property type="evidence" value="ECO:0007669"/>
    <property type="project" value="UniProtKB-ARBA"/>
</dbReference>
<evidence type="ECO:0000256" key="1">
    <source>
        <dbReference type="ARBA" id="ARBA00001946"/>
    </source>
</evidence>
<dbReference type="Pfam" id="PF00702">
    <property type="entry name" value="Hydrolase"/>
    <property type="match status" value="1"/>
</dbReference>
<dbReference type="InterPro" id="IPR051400">
    <property type="entry name" value="HAD-like_hydrolase"/>
</dbReference>
<keyword evidence="2 4" id="KW-0378">Hydrolase</keyword>
<dbReference type="InterPro" id="IPR023214">
    <property type="entry name" value="HAD_sf"/>
</dbReference>
<dbReference type="NCBIfam" id="TIGR01549">
    <property type="entry name" value="HAD-SF-IA-v1"/>
    <property type="match status" value="1"/>
</dbReference>